<feature type="compositionally biased region" description="Low complexity" evidence="1">
    <location>
        <begin position="368"/>
        <end position="377"/>
    </location>
</feature>
<dbReference type="OMA" id="CYLKAKR"/>
<sequence>MASSTAGSSCYPPEPVTLSPEDERTIEMLADRLVVETLHASENFTARGRVADPRCWKPMKKKDSMVVYQEVANSHQNATRGERLWSEDTVVIPASPRRATFDLTTETHLRLQGEDAIGRFQGIRSTCDLNDDKSRGYDGFKKFGARVGSDDQVLQRFLPENVPTIFSAGTFPGTVEDMALAFFADSDERTRTRFNSNKDVAVDNLKIIARIHGPTKEDPFRFLGIKWCTNAPCWMVSLVVKPRDYLIIESTGMAFDSNGDRFTYMLNHSIEMDEVPAFRAFGLVRTVFSACHIMRPYENKDAAVKIFSRGFLLINGSFGIRGSAAQLAEGFVVIPRMVEEAYSRKLSWMMENRCRLSASSGNGTVEDNSFSSSNRSSKAPVEKSSTCPCCHMKMCSRLGSLLPMNKGDCNLCHQTVCHKCTVKKLLPLEGSRGRQVKTKELEFCLNCYLKAKRLSAWQVALAMLSSTSP</sequence>
<dbReference type="HOGENOM" id="CLU_015303_8_2_1"/>
<dbReference type="EnsemblProtists" id="HpaT811155">
    <property type="protein sequence ID" value="HpaP811155"/>
    <property type="gene ID" value="HpaG811155"/>
</dbReference>
<dbReference type="PANTHER" id="PTHR13510:SF44">
    <property type="entry name" value="RABENOSYN-5"/>
    <property type="match status" value="1"/>
</dbReference>
<dbReference type="VEuPathDB" id="FungiDB:HpaG811155"/>
<dbReference type="InParanoid" id="M4BX75"/>
<dbReference type="InterPro" id="IPR052727">
    <property type="entry name" value="Rab4/Rab5_effector"/>
</dbReference>
<keyword evidence="3" id="KW-1185">Reference proteome</keyword>
<reference evidence="2" key="2">
    <citation type="submission" date="2015-06" db="UniProtKB">
        <authorList>
            <consortium name="EnsemblProtists"/>
        </authorList>
    </citation>
    <scope>IDENTIFICATION</scope>
    <source>
        <strain evidence="2">Emoy2</strain>
    </source>
</reference>
<feature type="region of interest" description="Disordered" evidence="1">
    <location>
        <begin position="360"/>
        <end position="380"/>
    </location>
</feature>
<protein>
    <recommendedName>
        <fullName evidence="4">FYVE-type domain-containing protein</fullName>
    </recommendedName>
</protein>
<dbReference type="CDD" id="cd00065">
    <property type="entry name" value="FYVE_like_SF"/>
    <property type="match status" value="1"/>
</dbReference>
<evidence type="ECO:0000313" key="3">
    <source>
        <dbReference type="Proteomes" id="UP000011713"/>
    </source>
</evidence>
<dbReference type="EMBL" id="JH598017">
    <property type="status" value="NOT_ANNOTATED_CDS"/>
    <property type="molecule type" value="Genomic_DNA"/>
</dbReference>
<name>M4BX75_HYAAE</name>
<evidence type="ECO:0008006" key="4">
    <source>
        <dbReference type="Google" id="ProtNLM"/>
    </source>
</evidence>
<dbReference type="Gene3D" id="3.30.530.20">
    <property type="match status" value="1"/>
</dbReference>
<organism evidence="2 3">
    <name type="scientific">Hyaloperonospora arabidopsidis (strain Emoy2)</name>
    <name type="common">Downy mildew agent</name>
    <name type="synonym">Peronospora arabidopsidis</name>
    <dbReference type="NCBI Taxonomy" id="559515"/>
    <lineage>
        <taxon>Eukaryota</taxon>
        <taxon>Sar</taxon>
        <taxon>Stramenopiles</taxon>
        <taxon>Oomycota</taxon>
        <taxon>Peronosporomycetes</taxon>
        <taxon>Peronosporales</taxon>
        <taxon>Peronosporaceae</taxon>
        <taxon>Hyaloperonospora</taxon>
    </lineage>
</organism>
<dbReference type="Proteomes" id="UP000011713">
    <property type="component" value="Unassembled WGS sequence"/>
</dbReference>
<dbReference type="eggNOG" id="ENOG502SJ3T">
    <property type="taxonomic scope" value="Eukaryota"/>
</dbReference>
<dbReference type="AlphaFoldDB" id="M4BX75"/>
<reference evidence="3" key="1">
    <citation type="journal article" date="2010" name="Science">
        <title>Signatures of adaptation to obligate biotrophy in the Hyaloperonospora arabidopsidis genome.</title>
        <authorList>
            <person name="Baxter L."/>
            <person name="Tripathy S."/>
            <person name="Ishaque N."/>
            <person name="Boot N."/>
            <person name="Cabral A."/>
            <person name="Kemen E."/>
            <person name="Thines M."/>
            <person name="Ah-Fong A."/>
            <person name="Anderson R."/>
            <person name="Badejoko W."/>
            <person name="Bittner-Eddy P."/>
            <person name="Boore J.L."/>
            <person name="Chibucos M.C."/>
            <person name="Coates M."/>
            <person name="Dehal P."/>
            <person name="Delehaunty K."/>
            <person name="Dong S."/>
            <person name="Downton P."/>
            <person name="Dumas B."/>
            <person name="Fabro G."/>
            <person name="Fronick C."/>
            <person name="Fuerstenberg S.I."/>
            <person name="Fulton L."/>
            <person name="Gaulin E."/>
            <person name="Govers F."/>
            <person name="Hughes L."/>
            <person name="Humphray S."/>
            <person name="Jiang R.H."/>
            <person name="Judelson H."/>
            <person name="Kamoun S."/>
            <person name="Kyung K."/>
            <person name="Meijer H."/>
            <person name="Minx P."/>
            <person name="Morris P."/>
            <person name="Nelson J."/>
            <person name="Phuntumart V."/>
            <person name="Qutob D."/>
            <person name="Rehmany A."/>
            <person name="Rougon-Cardoso A."/>
            <person name="Ryden P."/>
            <person name="Torto-Alalibo T."/>
            <person name="Studholme D."/>
            <person name="Wang Y."/>
            <person name="Win J."/>
            <person name="Wood J."/>
            <person name="Clifton S.W."/>
            <person name="Rogers J."/>
            <person name="Van den Ackerveken G."/>
            <person name="Jones J.D."/>
            <person name="McDowell J.M."/>
            <person name="Beynon J."/>
            <person name="Tyler B.M."/>
        </authorList>
    </citation>
    <scope>NUCLEOTIDE SEQUENCE [LARGE SCALE GENOMIC DNA]</scope>
    <source>
        <strain evidence="3">Emoy2</strain>
    </source>
</reference>
<dbReference type="InterPro" id="IPR023393">
    <property type="entry name" value="START-like_dom_sf"/>
</dbReference>
<evidence type="ECO:0000313" key="2">
    <source>
        <dbReference type="EnsemblProtists" id="HpaP811155"/>
    </source>
</evidence>
<dbReference type="PANTHER" id="PTHR13510">
    <property type="entry name" value="FYVE-FINGER-CONTAINING RAB5 EFFECTOR PROTEIN RABENOSYN-5-RELATED"/>
    <property type="match status" value="1"/>
</dbReference>
<proteinExistence type="predicted"/>
<accession>M4BX75</accession>
<evidence type="ECO:0000256" key="1">
    <source>
        <dbReference type="SAM" id="MobiDB-lite"/>
    </source>
</evidence>